<dbReference type="InParanoid" id="A0A420XU29"/>
<evidence type="ECO:0000259" key="6">
    <source>
        <dbReference type="PROSITE" id="PS50893"/>
    </source>
</evidence>
<evidence type="ECO:0000313" key="7">
    <source>
        <dbReference type="EMBL" id="RKS80267.1"/>
    </source>
</evidence>
<gene>
    <name evidence="7" type="ORF">CLV35_0693</name>
</gene>
<dbReference type="Pfam" id="PF00005">
    <property type="entry name" value="ABC_tran"/>
    <property type="match status" value="1"/>
</dbReference>
<dbReference type="AlphaFoldDB" id="A0A420XU29"/>
<dbReference type="InterPro" id="IPR050763">
    <property type="entry name" value="ABC_transporter_ATP-binding"/>
</dbReference>
<keyword evidence="3" id="KW-0547">Nucleotide-binding</keyword>
<dbReference type="PROSITE" id="PS00211">
    <property type="entry name" value="ABC_TRANSPORTER_1"/>
    <property type="match status" value="1"/>
</dbReference>
<dbReference type="InterPro" id="IPR017871">
    <property type="entry name" value="ABC_transporter-like_CS"/>
</dbReference>
<evidence type="ECO:0000256" key="2">
    <source>
        <dbReference type="ARBA" id="ARBA00022448"/>
    </source>
</evidence>
<dbReference type="OrthoDB" id="9804819at2"/>
<name>A0A420XU29_9ACTN</name>
<dbReference type="SMART" id="SM00382">
    <property type="entry name" value="AAA"/>
    <property type="match status" value="1"/>
</dbReference>
<comment type="caution">
    <text evidence="7">The sequence shown here is derived from an EMBL/GenBank/DDBJ whole genome shotgun (WGS) entry which is preliminary data.</text>
</comment>
<proteinExistence type="predicted"/>
<evidence type="ECO:0000256" key="1">
    <source>
        <dbReference type="ARBA" id="ARBA00004202"/>
    </source>
</evidence>
<feature type="domain" description="ABC transporter" evidence="6">
    <location>
        <begin position="24"/>
        <end position="256"/>
    </location>
</feature>
<evidence type="ECO:0000313" key="8">
    <source>
        <dbReference type="Proteomes" id="UP000281955"/>
    </source>
</evidence>
<dbReference type="PROSITE" id="PS50893">
    <property type="entry name" value="ABC_TRANSPORTER_2"/>
    <property type="match status" value="1"/>
</dbReference>
<dbReference type="GO" id="GO:0005524">
    <property type="term" value="F:ATP binding"/>
    <property type="evidence" value="ECO:0007669"/>
    <property type="project" value="UniProtKB-KW"/>
</dbReference>
<keyword evidence="4 7" id="KW-0067">ATP-binding</keyword>
<dbReference type="SUPFAM" id="SSF52540">
    <property type="entry name" value="P-loop containing nucleoside triphosphate hydrolases"/>
    <property type="match status" value="1"/>
</dbReference>
<protein>
    <submittedName>
        <fullName evidence="7">ABC-2 type transport system ATP-binding protein</fullName>
    </submittedName>
</protein>
<dbReference type="Proteomes" id="UP000281955">
    <property type="component" value="Unassembled WGS sequence"/>
</dbReference>
<dbReference type="GO" id="GO:0005886">
    <property type="term" value="C:plasma membrane"/>
    <property type="evidence" value="ECO:0007669"/>
    <property type="project" value="UniProtKB-SubCell"/>
</dbReference>
<dbReference type="GO" id="GO:0046677">
    <property type="term" value="P:response to antibiotic"/>
    <property type="evidence" value="ECO:0007669"/>
    <property type="project" value="UniProtKB-KW"/>
</dbReference>
<dbReference type="RefSeq" id="WP_121191976.1">
    <property type="nucleotide sequence ID" value="NZ_RBWV01000009.1"/>
</dbReference>
<keyword evidence="5" id="KW-0046">Antibiotic resistance</keyword>
<comment type="subcellular location">
    <subcellularLocation>
        <location evidence="1">Cell membrane</location>
        <topology evidence="1">Peripheral membrane protein</topology>
    </subcellularLocation>
</comment>
<dbReference type="EMBL" id="RBWV01000009">
    <property type="protein sequence ID" value="RKS80267.1"/>
    <property type="molecule type" value="Genomic_DNA"/>
</dbReference>
<reference evidence="7 8" key="1">
    <citation type="submission" date="2018-10" db="EMBL/GenBank/DDBJ databases">
        <title>Genomic Encyclopedia of Archaeal and Bacterial Type Strains, Phase II (KMG-II): from individual species to whole genera.</title>
        <authorList>
            <person name="Goeker M."/>
        </authorList>
    </citation>
    <scope>NUCLEOTIDE SEQUENCE [LARGE SCALE GENOMIC DNA]</scope>
    <source>
        <strain evidence="7 8">RP-AC37</strain>
    </source>
</reference>
<dbReference type="InterPro" id="IPR003593">
    <property type="entry name" value="AAA+_ATPase"/>
</dbReference>
<dbReference type="PANTHER" id="PTHR42711:SF1">
    <property type="entry name" value="ABC-TRANSPORT PROTEIN, ATP-BINDING COMPONENT"/>
    <property type="match status" value="1"/>
</dbReference>
<dbReference type="InterPro" id="IPR003439">
    <property type="entry name" value="ABC_transporter-like_ATP-bd"/>
</dbReference>
<keyword evidence="8" id="KW-1185">Reference proteome</keyword>
<dbReference type="Gene3D" id="3.40.50.300">
    <property type="entry name" value="P-loop containing nucleotide triphosphate hydrolases"/>
    <property type="match status" value="1"/>
</dbReference>
<dbReference type="InterPro" id="IPR027417">
    <property type="entry name" value="P-loop_NTPase"/>
</dbReference>
<keyword evidence="2" id="KW-0813">Transport</keyword>
<evidence type="ECO:0000256" key="5">
    <source>
        <dbReference type="ARBA" id="ARBA00023251"/>
    </source>
</evidence>
<sequence>MPLLEAEGLTKVFRRPDKDPGLRGSLRHLVRRRYTEQVAVAGVDLAVEAGEAVAYVGPNGAGKSTTVKMLSGILVPTAGSVRVAGLVPHENRVENARRIGVVFGQRTQLWWDLPVQDSLALLRDMHGIGPKRYAQVLERLDAVLELGELLPTTARKLSLGQRMRADLAAALVHEPSIVYLDEPTIGLDLAVKDRVRAFVRQIVADGTTVMLTTHDLGDIEDICRRLVILDGGRIVYDGDLQAVKDAYARDRVMHLTLAEPPASAGGIAARLPLARVSDGATDRELTVTFDRLAVSAVDVLAAASAEAEVVDVRIDEPAIEDVVRKVYAGELRPGAEGVA</sequence>
<organism evidence="7 8">
    <name type="scientific">Motilibacter peucedani</name>
    <dbReference type="NCBI Taxonomy" id="598650"/>
    <lineage>
        <taxon>Bacteria</taxon>
        <taxon>Bacillati</taxon>
        <taxon>Actinomycetota</taxon>
        <taxon>Actinomycetes</taxon>
        <taxon>Motilibacterales</taxon>
        <taxon>Motilibacteraceae</taxon>
        <taxon>Motilibacter</taxon>
    </lineage>
</organism>
<dbReference type="PANTHER" id="PTHR42711">
    <property type="entry name" value="ABC TRANSPORTER ATP-BINDING PROTEIN"/>
    <property type="match status" value="1"/>
</dbReference>
<evidence type="ECO:0000256" key="3">
    <source>
        <dbReference type="ARBA" id="ARBA00022741"/>
    </source>
</evidence>
<accession>A0A420XU29</accession>
<dbReference type="GO" id="GO:0016887">
    <property type="term" value="F:ATP hydrolysis activity"/>
    <property type="evidence" value="ECO:0007669"/>
    <property type="project" value="InterPro"/>
</dbReference>
<evidence type="ECO:0000256" key="4">
    <source>
        <dbReference type="ARBA" id="ARBA00022840"/>
    </source>
</evidence>